<dbReference type="InterPro" id="IPR046879">
    <property type="entry name" value="KANL3/Tex30_Abhydrolase"/>
</dbReference>
<accession>A0A2M7W2U9</accession>
<dbReference type="Pfam" id="PF20408">
    <property type="entry name" value="Abhydrolase_11"/>
    <property type="match status" value="1"/>
</dbReference>
<sequence length="224" mass="25463">MNKVLVTIPGFRGYSDEVQFLAIEKKLLPFGVETVRMNWPYWNVDMKRYLMSETLASAKKIITELLNKGNEVVVMGESLGGVIATIIASQFNITGLVLVVTPYGFMRNDDMEERQAKWKALGYVEYTSKSTGVVTRVPYSFAEDALTYNGLDYIDKVTAKISFIVSPDDKSVPISATKQLFDATNSPKEWVEFAGMEHTYRYQAEYLEKVVDKVVELTKVYFRL</sequence>
<name>A0A2M7W2U9_9BACT</name>
<dbReference type="AlphaFoldDB" id="A0A2M7W2U9"/>
<evidence type="ECO:0000313" key="2">
    <source>
        <dbReference type="EMBL" id="PJA15273.1"/>
    </source>
</evidence>
<dbReference type="Gene3D" id="3.40.50.1820">
    <property type="entry name" value="alpha/beta hydrolase"/>
    <property type="match status" value="1"/>
</dbReference>
<proteinExistence type="predicted"/>
<dbReference type="Proteomes" id="UP000228952">
    <property type="component" value="Unassembled WGS sequence"/>
</dbReference>
<gene>
    <name evidence="2" type="ORF">COX64_00860</name>
</gene>
<evidence type="ECO:0000313" key="3">
    <source>
        <dbReference type="Proteomes" id="UP000228952"/>
    </source>
</evidence>
<organism evidence="2 3">
    <name type="scientific">Candidatus Dojkabacteria bacterium CG_4_10_14_0_2_um_filter_Dojkabacteria_WS6_41_15</name>
    <dbReference type="NCBI Taxonomy" id="2014249"/>
    <lineage>
        <taxon>Bacteria</taxon>
        <taxon>Candidatus Dojkabacteria</taxon>
    </lineage>
</organism>
<dbReference type="EMBL" id="PFQB01000020">
    <property type="protein sequence ID" value="PJA15273.1"/>
    <property type="molecule type" value="Genomic_DNA"/>
</dbReference>
<protein>
    <recommendedName>
        <fullName evidence="1">KANL3/Tex30 alpha/beta hydrolase-like domain-containing protein</fullName>
    </recommendedName>
</protein>
<reference evidence="3" key="1">
    <citation type="submission" date="2017-09" db="EMBL/GenBank/DDBJ databases">
        <title>Depth-based differentiation of microbial function through sediment-hosted aquifers and enrichment of novel symbionts in the deep terrestrial subsurface.</title>
        <authorList>
            <person name="Probst A.J."/>
            <person name="Ladd B."/>
            <person name="Jarett J.K."/>
            <person name="Geller-Mcgrath D.E."/>
            <person name="Sieber C.M.K."/>
            <person name="Emerson J.B."/>
            <person name="Anantharaman K."/>
            <person name="Thomas B.C."/>
            <person name="Malmstrom R."/>
            <person name="Stieglmeier M."/>
            <person name="Klingl A."/>
            <person name="Woyke T."/>
            <person name="Ryan C.M."/>
            <person name="Banfield J.F."/>
        </authorList>
    </citation>
    <scope>NUCLEOTIDE SEQUENCE [LARGE SCALE GENOMIC DNA]</scope>
</reference>
<feature type="domain" description="KANL3/Tex30 alpha/beta hydrolase-like" evidence="1">
    <location>
        <begin position="22"/>
        <end position="119"/>
    </location>
</feature>
<evidence type="ECO:0000259" key="1">
    <source>
        <dbReference type="Pfam" id="PF20408"/>
    </source>
</evidence>
<dbReference type="SUPFAM" id="SSF53474">
    <property type="entry name" value="alpha/beta-Hydrolases"/>
    <property type="match status" value="1"/>
</dbReference>
<comment type="caution">
    <text evidence="2">The sequence shown here is derived from an EMBL/GenBank/DDBJ whole genome shotgun (WGS) entry which is preliminary data.</text>
</comment>
<dbReference type="InterPro" id="IPR029058">
    <property type="entry name" value="AB_hydrolase_fold"/>
</dbReference>